<organism evidence="1">
    <name type="scientific">hydrothermal vent metagenome</name>
    <dbReference type="NCBI Taxonomy" id="652676"/>
    <lineage>
        <taxon>unclassified sequences</taxon>
        <taxon>metagenomes</taxon>
        <taxon>ecological metagenomes</taxon>
    </lineage>
</organism>
<dbReference type="AlphaFoldDB" id="A0A3B1AJQ9"/>
<dbReference type="EMBL" id="UOFW01000070">
    <property type="protein sequence ID" value="VAX03962.1"/>
    <property type="molecule type" value="Genomic_DNA"/>
</dbReference>
<accession>A0A3B1AJQ9</accession>
<proteinExistence type="predicted"/>
<name>A0A3B1AJQ9_9ZZZZ</name>
<sequence>MDKRKNNNNDAVENLSGDIEVRNGMEVYCIGLENIPVTNAELDVLETYASDLIRILVTEHMNKQRE</sequence>
<evidence type="ECO:0000313" key="1">
    <source>
        <dbReference type="EMBL" id="VAX03962.1"/>
    </source>
</evidence>
<reference evidence="1" key="1">
    <citation type="submission" date="2018-06" db="EMBL/GenBank/DDBJ databases">
        <authorList>
            <person name="Zhirakovskaya E."/>
        </authorList>
    </citation>
    <scope>NUCLEOTIDE SEQUENCE</scope>
</reference>
<protein>
    <submittedName>
        <fullName evidence="1">Uncharacterized protein</fullName>
    </submittedName>
</protein>
<gene>
    <name evidence="1" type="ORF">MNBD_ALPHA03-470</name>
</gene>